<keyword evidence="1" id="KW-0472">Membrane</keyword>
<dbReference type="EnsemblPlants" id="MELO3C034811.2.1">
    <property type="protein sequence ID" value="MELO3C034811.2.1"/>
    <property type="gene ID" value="MELO3C034811.2"/>
</dbReference>
<organism evidence="2">
    <name type="scientific">Cucumis melo</name>
    <name type="common">Muskmelon</name>
    <dbReference type="NCBI Taxonomy" id="3656"/>
    <lineage>
        <taxon>Eukaryota</taxon>
        <taxon>Viridiplantae</taxon>
        <taxon>Streptophyta</taxon>
        <taxon>Embryophyta</taxon>
        <taxon>Tracheophyta</taxon>
        <taxon>Spermatophyta</taxon>
        <taxon>Magnoliopsida</taxon>
        <taxon>eudicotyledons</taxon>
        <taxon>Gunneridae</taxon>
        <taxon>Pentapetalae</taxon>
        <taxon>rosids</taxon>
        <taxon>fabids</taxon>
        <taxon>Cucurbitales</taxon>
        <taxon>Cucurbitaceae</taxon>
        <taxon>Benincaseae</taxon>
        <taxon>Cucumis</taxon>
    </lineage>
</organism>
<evidence type="ECO:0000313" key="2">
    <source>
        <dbReference type="EnsemblPlants" id="MELO3C034811.2.1"/>
    </source>
</evidence>
<dbReference type="AlphaFoldDB" id="A0A9I9EJQ7"/>
<feature type="transmembrane region" description="Helical" evidence="1">
    <location>
        <begin position="55"/>
        <end position="72"/>
    </location>
</feature>
<proteinExistence type="predicted"/>
<evidence type="ECO:0000256" key="1">
    <source>
        <dbReference type="SAM" id="Phobius"/>
    </source>
</evidence>
<sequence>MCSNPRRAPIFSFHFLRDPKSDPTTRSTNRFATYAPATCRSLVCARLSPVVSSNLSRCISFFIFYFILFNWANPRPDPNPFVTQFIIFPKINGKMTVFKLIPLFSPIFPSIKSLVFFGREIR</sequence>
<keyword evidence="1" id="KW-1133">Transmembrane helix</keyword>
<accession>A0A9I9EJQ7</accession>
<protein>
    <submittedName>
        <fullName evidence="2">Uncharacterized protein</fullName>
    </submittedName>
</protein>
<reference evidence="2" key="1">
    <citation type="submission" date="2023-03" db="UniProtKB">
        <authorList>
            <consortium name="EnsemblPlants"/>
        </authorList>
    </citation>
    <scope>IDENTIFICATION</scope>
</reference>
<dbReference type="Gramene" id="MELO3C034811.2.1">
    <property type="protein sequence ID" value="MELO3C034811.2.1"/>
    <property type="gene ID" value="MELO3C034811.2"/>
</dbReference>
<keyword evidence="1" id="KW-0812">Transmembrane</keyword>
<feature type="transmembrane region" description="Helical" evidence="1">
    <location>
        <begin position="97"/>
        <end position="117"/>
    </location>
</feature>
<name>A0A9I9EJQ7_CUCME</name>